<dbReference type="EMBL" id="LN899819">
    <property type="protein sequence ID" value="CUV13472.1"/>
    <property type="molecule type" value="Genomic_DNA"/>
</dbReference>
<evidence type="ECO:0000256" key="1">
    <source>
        <dbReference type="ARBA" id="ARBA00008769"/>
    </source>
</evidence>
<reference evidence="3" key="1">
    <citation type="submission" date="2015-10" db="EMBL/GenBank/DDBJ databases">
        <authorList>
            <person name="Gilbert D.G."/>
        </authorList>
    </citation>
    <scope>NUCLEOTIDE SEQUENCE</scope>
    <source>
        <strain evidence="3">Phyl III-seqv23</strain>
    </source>
</reference>
<proteinExistence type="inferred from homology"/>
<comment type="similarity">
    <text evidence="1">Belongs to the OprB family.</text>
</comment>
<sequence length="116" mass="12315">MLFLPMLQYVGVAVRPRGRVRPQACRPAAPLSLLAGRARAMPEPDHLACRAAGGSGAFRGDGALNHAHARALEWSDSTQPAKGSLLSPDVRLIQNPGDNRDRGPAKSVGLRVRAAF</sequence>
<accession>A0A0S4TTT0</accession>
<organism evidence="3">
    <name type="scientific">Ralstonia solanacearum</name>
    <name type="common">Pseudomonas solanacearum</name>
    <dbReference type="NCBI Taxonomy" id="305"/>
    <lineage>
        <taxon>Bacteria</taxon>
        <taxon>Pseudomonadati</taxon>
        <taxon>Pseudomonadota</taxon>
        <taxon>Betaproteobacteria</taxon>
        <taxon>Burkholderiales</taxon>
        <taxon>Burkholderiaceae</taxon>
        <taxon>Ralstonia</taxon>
        <taxon>Ralstonia solanacearum species complex</taxon>
    </lineage>
</organism>
<dbReference type="Gene3D" id="2.40.160.180">
    <property type="entry name" value="Carbohydrate-selective porin OprB"/>
    <property type="match status" value="1"/>
</dbReference>
<name>A0A0S4TTT0_RALSL</name>
<protein>
    <submittedName>
        <fullName evidence="3">Porin, OprB partial C-trem domain (Partial)</fullName>
    </submittedName>
</protein>
<gene>
    <name evidence="3" type="ORF">RUN39_v1_590030</name>
</gene>
<dbReference type="AlphaFoldDB" id="A0A0S4TTT0"/>
<evidence type="ECO:0000256" key="2">
    <source>
        <dbReference type="SAM" id="MobiDB-lite"/>
    </source>
</evidence>
<evidence type="ECO:0000313" key="3">
    <source>
        <dbReference type="EMBL" id="CUV13472.1"/>
    </source>
</evidence>
<feature type="region of interest" description="Disordered" evidence="2">
    <location>
        <begin position="75"/>
        <end position="109"/>
    </location>
</feature>
<dbReference type="InterPro" id="IPR038673">
    <property type="entry name" value="OprB_sf"/>
</dbReference>